<evidence type="ECO:0000256" key="1">
    <source>
        <dbReference type="SAM" id="MobiDB-lite"/>
    </source>
</evidence>
<keyword evidence="2" id="KW-0812">Transmembrane</keyword>
<keyword evidence="2" id="KW-0472">Membrane</keyword>
<feature type="transmembrane region" description="Helical" evidence="2">
    <location>
        <begin position="74"/>
        <end position="94"/>
    </location>
</feature>
<name>A0ABR2L3L2_9EUKA</name>
<feature type="compositionally biased region" description="Acidic residues" evidence="1">
    <location>
        <begin position="125"/>
        <end position="136"/>
    </location>
</feature>
<proteinExistence type="predicted"/>
<keyword evidence="2" id="KW-1133">Transmembrane helix</keyword>
<evidence type="ECO:0000256" key="2">
    <source>
        <dbReference type="SAM" id="Phobius"/>
    </source>
</evidence>
<feature type="compositionally biased region" description="Polar residues" evidence="1">
    <location>
        <begin position="109"/>
        <end position="119"/>
    </location>
</feature>
<evidence type="ECO:0000313" key="4">
    <source>
        <dbReference type="Proteomes" id="UP001470230"/>
    </source>
</evidence>
<dbReference type="EMBL" id="JAPFFF010000001">
    <property type="protein sequence ID" value="KAK8897959.1"/>
    <property type="molecule type" value="Genomic_DNA"/>
</dbReference>
<keyword evidence="4" id="KW-1185">Reference proteome</keyword>
<gene>
    <name evidence="3" type="ORF">M9Y10_000203</name>
</gene>
<sequence>MLDIFFRKDSAVFTNSKAFTNSDVFTQLTFSEEFSSSLSFTSSNRFSHSNAFSASSIDVKIGVDDTDNESKVNVGMIAGIVSGVAAAVAAFFLIKKKGVGAPAEIETIANSQGQRNNENPLYDVEAQDDPFEDDFV</sequence>
<accession>A0ABR2L3L2</accession>
<comment type="caution">
    <text evidence="3">The sequence shown here is derived from an EMBL/GenBank/DDBJ whole genome shotgun (WGS) entry which is preliminary data.</text>
</comment>
<dbReference type="Proteomes" id="UP001470230">
    <property type="component" value="Unassembled WGS sequence"/>
</dbReference>
<reference evidence="3 4" key="1">
    <citation type="submission" date="2024-04" db="EMBL/GenBank/DDBJ databases">
        <title>Tritrichomonas musculus Genome.</title>
        <authorList>
            <person name="Alves-Ferreira E."/>
            <person name="Grigg M."/>
            <person name="Lorenzi H."/>
            <person name="Galac M."/>
        </authorList>
    </citation>
    <scope>NUCLEOTIDE SEQUENCE [LARGE SCALE GENOMIC DNA]</scope>
    <source>
        <strain evidence="3 4">EAF2021</strain>
    </source>
</reference>
<evidence type="ECO:0000313" key="3">
    <source>
        <dbReference type="EMBL" id="KAK8897959.1"/>
    </source>
</evidence>
<protein>
    <recommendedName>
        <fullName evidence="5">Syndecan/Neurexin domain-containing protein</fullName>
    </recommendedName>
</protein>
<feature type="region of interest" description="Disordered" evidence="1">
    <location>
        <begin position="109"/>
        <end position="136"/>
    </location>
</feature>
<organism evidence="3 4">
    <name type="scientific">Tritrichomonas musculus</name>
    <dbReference type="NCBI Taxonomy" id="1915356"/>
    <lineage>
        <taxon>Eukaryota</taxon>
        <taxon>Metamonada</taxon>
        <taxon>Parabasalia</taxon>
        <taxon>Tritrichomonadida</taxon>
        <taxon>Tritrichomonadidae</taxon>
        <taxon>Tritrichomonas</taxon>
    </lineage>
</organism>
<evidence type="ECO:0008006" key="5">
    <source>
        <dbReference type="Google" id="ProtNLM"/>
    </source>
</evidence>